<evidence type="ECO:0000313" key="1">
    <source>
        <dbReference type="EMBL" id="KAJ9068033.1"/>
    </source>
</evidence>
<keyword evidence="2" id="KW-1185">Reference proteome</keyword>
<dbReference type="Proteomes" id="UP001165960">
    <property type="component" value="Unassembled WGS sequence"/>
</dbReference>
<organism evidence="1 2">
    <name type="scientific">Entomophthora muscae</name>
    <dbReference type="NCBI Taxonomy" id="34485"/>
    <lineage>
        <taxon>Eukaryota</taxon>
        <taxon>Fungi</taxon>
        <taxon>Fungi incertae sedis</taxon>
        <taxon>Zoopagomycota</taxon>
        <taxon>Entomophthoromycotina</taxon>
        <taxon>Entomophthoromycetes</taxon>
        <taxon>Entomophthorales</taxon>
        <taxon>Entomophthoraceae</taxon>
        <taxon>Entomophthora</taxon>
    </lineage>
</organism>
<protein>
    <submittedName>
        <fullName evidence="1">Uncharacterized protein</fullName>
    </submittedName>
</protein>
<accession>A0ACC2T053</accession>
<evidence type="ECO:0000313" key="2">
    <source>
        <dbReference type="Proteomes" id="UP001165960"/>
    </source>
</evidence>
<dbReference type="EMBL" id="QTSX02003801">
    <property type="protein sequence ID" value="KAJ9068033.1"/>
    <property type="molecule type" value="Genomic_DNA"/>
</dbReference>
<sequence>MIVWFPDSAQLTCPTHACGNSIHIFVFVSSVLLRLSLATPSRDYSSRAARLGFLVVCLCRASEHKSLQSRSNHALQHLCAVLDTLWKNQLKAKPSKCKFLKSELLFLGHTISAQGIKPNSAKNALQRIVTTPYHPQANGCVEQLNSSLVQLIAKLLQEHPNTAWTEHLPTALLILQARIN</sequence>
<name>A0ACC2T053_9FUNG</name>
<proteinExistence type="predicted"/>
<reference evidence="1" key="1">
    <citation type="submission" date="2022-04" db="EMBL/GenBank/DDBJ databases">
        <title>Genome of the entomopathogenic fungus Entomophthora muscae.</title>
        <authorList>
            <person name="Elya C."/>
            <person name="Lovett B.R."/>
            <person name="Lee E."/>
            <person name="Macias A.M."/>
            <person name="Hajek A.E."/>
            <person name="De Bivort B.L."/>
            <person name="Kasson M.T."/>
            <person name="De Fine Licht H.H."/>
            <person name="Stajich J.E."/>
        </authorList>
    </citation>
    <scope>NUCLEOTIDE SEQUENCE</scope>
    <source>
        <strain evidence="1">Berkeley</strain>
    </source>
</reference>
<comment type="caution">
    <text evidence="1">The sequence shown here is derived from an EMBL/GenBank/DDBJ whole genome shotgun (WGS) entry which is preliminary data.</text>
</comment>
<gene>
    <name evidence="1" type="ORF">DSO57_1032864</name>
</gene>